<proteinExistence type="predicted"/>
<reference evidence="1" key="1">
    <citation type="submission" date="2023-03" db="EMBL/GenBank/DDBJ databases">
        <authorList>
            <person name="Adamson A.J."/>
            <person name="Baker B.A."/>
            <person name="Galadyk N."/>
            <person name="Joshi D.H."/>
            <person name="Kistler H.E."/>
            <person name="Roberts S.M."/>
            <person name="Saint K.A."/>
            <person name="Sunnen C.N."/>
            <person name="Garlena R.A."/>
            <person name="Russell D.A."/>
            <person name="Pope W.H."/>
            <person name="Jacobs-Sera D."/>
            <person name="Hatfull G.F."/>
        </authorList>
    </citation>
    <scope>NUCLEOTIDE SEQUENCE</scope>
</reference>
<dbReference type="EMBL" id="OQ709208">
    <property type="protein sequence ID" value="WGH20873.1"/>
    <property type="molecule type" value="Genomic_DNA"/>
</dbReference>
<keyword evidence="2" id="KW-1185">Reference proteome</keyword>
<accession>A0AAF0K163</accession>
<evidence type="ECO:0000313" key="1">
    <source>
        <dbReference type="EMBL" id="WGH20873.1"/>
    </source>
</evidence>
<gene>
    <name evidence="1" type="primary">90</name>
</gene>
<sequence>MTTTTIATPADYVRAAYDAIGAVDLGSGSVTYGVTNGVAAVTVDLIADADNGEERTLDITRDPAHPDGLGWRTYGDYVGKRHHRTIGDVVDYVAWYACTYGDAVESGEYPGPRRELRSFRLFAGGATVDLTKAPRVSLVKYAAPVPPVAL</sequence>
<dbReference type="RefSeq" id="YP_010842880.1">
    <property type="nucleotide sequence ID" value="NC_079146.1"/>
</dbReference>
<name>A0AAF0K163_9CAUD</name>
<dbReference type="KEGG" id="vg:80560643"/>
<organism evidence="1 2">
    <name type="scientific">Gordonia phage Commandaria</name>
    <dbReference type="NCBI Taxonomy" id="3038364"/>
    <lineage>
        <taxon>Viruses</taxon>
        <taxon>Duplodnaviria</taxon>
        <taxon>Heunggongvirae</taxon>
        <taxon>Uroviricota</taxon>
        <taxon>Caudoviricetes</taxon>
        <taxon>Zierdtviridae</taxon>
        <taxon>Emilbogenvirinae</taxon>
        <taxon>Commandariavirus</taxon>
        <taxon>Commandariavirus commandaria</taxon>
    </lineage>
</organism>
<dbReference type="GeneID" id="80560643"/>
<protein>
    <submittedName>
        <fullName evidence="1">Uncharacterized protein</fullName>
    </submittedName>
</protein>
<dbReference type="Proteomes" id="UP001243276">
    <property type="component" value="Segment"/>
</dbReference>
<evidence type="ECO:0000313" key="2">
    <source>
        <dbReference type="Proteomes" id="UP001243276"/>
    </source>
</evidence>